<dbReference type="RefSeq" id="WP_224830299.1">
    <property type="nucleotide sequence ID" value="NZ_JAIVEF010000047.1"/>
</dbReference>
<keyword evidence="1" id="KW-0456">Lyase</keyword>
<dbReference type="Pfam" id="PF00701">
    <property type="entry name" value="DHDPS"/>
    <property type="match status" value="1"/>
</dbReference>
<dbReference type="GO" id="GO:0008675">
    <property type="term" value="F:2-dehydro-3-deoxy-phosphogluconate aldolase activity"/>
    <property type="evidence" value="ECO:0007669"/>
    <property type="project" value="UniProtKB-ARBA"/>
</dbReference>
<feature type="active site" description="Schiff-base intermediate with substrate" evidence="2">
    <location>
        <position position="166"/>
    </location>
</feature>
<proteinExistence type="predicted"/>
<evidence type="ECO:0000313" key="5">
    <source>
        <dbReference type="Proteomes" id="UP001595925"/>
    </source>
</evidence>
<dbReference type="EMBL" id="JBHSJG010000015">
    <property type="protein sequence ID" value="MFC4987066.1"/>
    <property type="molecule type" value="Genomic_DNA"/>
</dbReference>
<organism evidence="4 5">
    <name type="scientific">Saliphagus infecundisoli</name>
    <dbReference type="NCBI Taxonomy" id="1849069"/>
    <lineage>
        <taxon>Archaea</taxon>
        <taxon>Methanobacteriati</taxon>
        <taxon>Methanobacteriota</taxon>
        <taxon>Stenosarchaea group</taxon>
        <taxon>Halobacteria</taxon>
        <taxon>Halobacteriales</taxon>
        <taxon>Natrialbaceae</taxon>
        <taxon>Saliphagus</taxon>
    </lineage>
</organism>
<dbReference type="PIRSF" id="PIRSF001365">
    <property type="entry name" value="DHDPS"/>
    <property type="match status" value="1"/>
</dbReference>
<comment type="caution">
    <text evidence="4">The sequence shown here is derived from an EMBL/GenBank/DDBJ whole genome shotgun (WGS) entry which is preliminary data.</text>
</comment>
<evidence type="ECO:0000256" key="3">
    <source>
        <dbReference type="SAM" id="MobiDB-lite"/>
    </source>
</evidence>
<reference evidence="4 5" key="1">
    <citation type="journal article" date="2019" name="Int. J. Syst. Evol. Microbiol.">
        <title>The Global Catalogue of Microorganisms (GCM) 10K type strain sequencing project: providing services to taxonomists for standard genome sequencing and annotation.</title>
        <authorList>
            <consortium name="The Broad Institute Genomics Platform"/>
            <consortium name="The Broad Institute Genome Sequencing Center for Infectious Disease"/>
            <person name="Wu L."/>
            <person name="Ma J."/>
        </authorList>
    </citation>
    <scope>NUCLEOTIDE SEQUENCE [LARGE SCALE GENOMIC DNA]</scope>
    <source>
        <strain evidence="4 5">CGMCC 1.15824</strain>
    </source>
</reference>
<dbReference type="SMART" id="SM01130">
    <property type="entry name" value="DHDPS"/>
    <property type="match status" value="1"/>
</dbReference>
<evidence type="ECO:0000313" key="4">
    <source>
        <dbReference type="EMBL" id="MFC4987066.1"/>
    </source>
</evidence>
<accession>A0ABD5QBB6</accession>
<protein>
    <submittedName>
        <fullName evidence="4">Dihydrodipicolinate synthase family protein</fullName>
    </submittedName>
</protein>
<feature type="compositionally biased region" description="Basic and acidic residues" evidence="3">
    <location>
        <begin position="290"/>
        <end position="315"/>
    </location>
</feature>
<feature type="active site" description="Proton donor/acceptor" evidence="2">
    <location>
        <position position="142"/>
    </location>
</feature>
<dbReference type="SUPFAM" id="SSF51569">
    <property type="entry name" value="Aldolase"/>
    <property type="match status" value="1"/>
</dbReference>
<evidence type="ECO:0000256" key="1">
    <source>
        <dbReference type="ARBA" id="ARBA00023239"/>
    </source>
</evidence>
<dbReference type="PANTHER" id="PTHR12128:SF66">
    <property type="entry name" value="4-HYDROXY-2-OXOGLUTARATE ALDOLASE, MITOCHONDRIAL"/>
    <property type="match status" value="1"/>
</dbReference>
<gene>
    <name evidence="4" type="ORF">ACFPFO_04655</name>
</gene>
<dbReference type="Gene3D" id="3.20.20.70">
    <property type="entry name" value="Aldolase class I"/>
    <property type="match status" value="1"/>
</dbReference>
<dbReference type="Proteomes" id="UP001595925">
    <property type="component" value="Unassembled WGS sequence"/>
</dbReference>
<dbReference type="InterPro" id="IPR013785">
    <property type="entry name" value="Aldolase_TIM"/>
</dbReference>
<dbReference type="InterPro" id="IPR002220">
    <property type="entry name" value="DapA-like"/>
</dbReference>
<dbReference type="PANTHER" id="PTHR12128">
    <property type="entry name" value="DIHYDRODIPICOLINATE SYNTHASE"/>
    <property type="match status" value="1"/>
</dbReference>
<feature type="region of interest" description="Disordered" evidence="3">
    <location>
        <begin position="276"/>
        <end position="315"/>
    </location>
</feature>
<keyword evidence="5" id="KW-1185">Reference proteome</keyword>
<sequence length="315" mass="34389">MHRAALADSLCEVAAGLLTPLDEQNTDDIRYDELASTAEWLHTNGINLFLACANISEYHSLTHTERAESVRVVCDALGDDATVLGGAGGSTKSAIDLAQAHVDNGADGIMVMPPDHTFKHESGVAKYYHRIADAVDVGVVPYIRGMEATVRMLDWITDHENVAGIKWAVPDLELFAECVEQADDDLVWVCGMAEPPAPAYYLEGADGFSAGVTNFEPRLGLELFDALEAGNYERAKRLRNLSQPLMNLRAESGEDNVYASANSVPVLKRCLELAGRDPGPVREPLVELPEADRERVDDRYEELQAGLERLDAVEP</sequence>
<name>A0ABD5QBB6_9EURY</name>
<dbReference type="AlphaFoldDB" id="A0ABD5QBB6"/>
<dbReference type="CDD" id="cd00408">
    <property type="entry name" value="DHDPS-like"/>
    <property type="match status" value="1"/>
</dbReference>
<evidence type="ECO:0000256" key="2">
    <source>
        <dbReference type="PIRSR" id="PIRSR001365-1"/>
    </source>
</evidence>